<feature type="coiled-coil region" evidence="1">
    <location>
        <begin position="24"/>
        <end position="151"/>
    </location>
</feature>
<keyword evidence="1" id="KW-0175">Coiled coil</keyword>
<gene>
    <name evidence="2" type="ORF">A7Q00_05160</name>
</gene>
<reference evidence="3" key="1">
    <citation type="submission" date="2016-05" db="EMBL/GenBank/DDBJ databases">
        <title>Draft genome of Corynebacterium afermentans subsp. afermentans LCDC 88199T.</title>
        <authorList>
            <person name="Bernier A.-M."/>
            <person name="Bernard K."/>
        </authorList>
    </citation>
    <scope>NUCLEOTIDE SEQUENCE [LARGE SCALE GENOMIC DNA]</scope>
    <source>
        <strain evidence="3">NML130454</strain>
    </source>
</reference>
<dbReference type="RefSeq" id="WP_064089549.1">
    <property type="nucleotide sequence ID" value="NZ_LXSQ01000013.1"/>
</dbReference>
<dbReference type="InterPro" id="IPR050043">
    <property type="entry name" value="KfrC-like_dom"/>
</dbReference>
<keyword evidence="3" id="KW-1185">Reference proteome</keyword>
<comment type="caution">
    <text evidence="2">The sequence shown here is derived from an EMBL/GenBank/DDBJ whole genome shotgun (WGS) entry which is preliminary data.</text>
</comment>
<dbReference type="STRING" id="1795832.A7Q00_05160"/>
<dbReference type="NCBIfam" id="NF042916">
    <property type="entry name" value="IncP_KfrC_dom"/>
    <property type="match status" value="1"/>
</dbReference>
<dbReference type="Proteomes" id="UP000077726">
    <property type="component" value="Unassembled WGS sequence"/>
</dbReference>
<evidence type="ECO:0000313" key="3">
    <source>
        <dbReference type="Proteomes" id="UP000077726"/>
    </source>
</evidence>
<dbReference type="EMBL" id="LXSQ01000013">
    <property type="protein sequence ID" value="OAM43557.1"/>
    <property type="molecule type" value="Genomic_DNA"/>
</dbReference>
<proteinExistence type="predicted"/>
<sequence>MSSDSGLVKADALLHEARDDVAAFDSLLEKRAQLEHEFNSLADACLLEKVAQVERIEERLEAMIARQRDKIQSLQNHKPGLFKLPKARGVWAEQCQQAQSRLLMLADRLEDVQELKHGMGSKNSRLQVLVVQKTRMNHQELAQELDEAQIAVRVHRLHQQQLAKKKQTQSMGLGQSLTIER</sequence>
<dbReference type="OrthoDB" id="7596655at2"/>
<organism evidence="2 3">
    <name type="scientific">Eikenella halliae</name>
    <dbReference type="NCBI Taxonomy" id="1795832"/>
    <lineage>
        <taxon>Bacteria</taxon>
        <taxon>Pseudomonadati</taxon>
        <taxon>Pseudomonadota</taxon>
        <taxon>Betaproteobacteria</taxon>
        <taxon>Neisseriales</taxon>
        <taxon>Neisseriaceae</taxon>
        <taxon>Eikenella</taxon>
    </lineage>
</organism>
<protein>
    <submittedName>
        <fullName evidence="2">Uncharacterized protein</fullName>
    </submittedName>
</protein>
<accession>A0A1B6VZD8</accession>
<name>A0A1B6VZD8_9NEIS</name>
<dbReference type="AlphaFoldDB" id="A0A1B6VZD8"/>
<evidence type="ECO:0000313" key="2">
    <source>
        <dbReference type="EMBL" id="OAM43557.1"/>
    </source>
</evidence>
<evidence type="ECO:0000256" key="1">
    <source>
        <dbReference type="SAM" id="Coils"/>
    </source>
</evidence>